<feature type="signal peptide" evidence="2">
    <location>
        <begin position="1"/>
        <end position="27"/>
    </location>
</feature>
<gene>
    <name evidence="3" type="ORF">KDA82_21785</name>
</gene>
<evidence type="ECO:0000256" key="1">
    <source>
        <dbReference type="SAM" id="MobiDB-lite"/>
    </source>
</evidence>
<sequence length="69" mass="7233">MRSVARPIIVGVAVLGLAGFGAVSAHAGEGPPHHGHGSYHKTVNKKNTEIEDNDRVISKSILFGGMDLD</sequence>
<organism evidence="3 4">
    <name type="scientific">Streptomyces daliensis</name>
    <dbReference type="NCBI Taxonomy" id="299421"/>
    <lineage>
        <taxon>Bacteria</taxon>
        <taxon>Bacillati</taxon>
        <taxon>Actinomycetota</taxon>
        <taxon>Actinomycetes</taxon>
        <taxon>Kitasatosporales</taxon>
        <taxon>Streptomycetaceae</taxon>
        <taxon>Streptomyces</taxon>
    </lineage>
</organism>
<evidence type="ECO:0000313" key="4">
    <source>
        <dbReference type="Proteomes" id="UP000675554"/>
    </source>
</evidence>
<evidence type="ECO:0000313" key="3">
    <source>
        <dbReference type="EMBL" id="MBR7675599.1"/>
    </source>
</evidence>
<comment type="caution">
    <text evidence="3">The sequence shown here is derived from an EMBL/GenBank/DDBJ whole genome shotgun (WGS) entry which is preliminary data.</text>
</comment>
<dbReference type="AlphaFoldDB" id="A0A8T4IU00"/>
<evidence type="ECO:0000256" key="2">
    <source>
        <dbReference type="SAM" id="SignalP"/>
    </source>
</evidence>
<dbReference type="Proteomes" id="UP000675554">
    <property type="component" value="Unassembled WGS sequence"/>
</dbReference>
<protein>
    <submittedName>
        <fullName evidence="3">Uncharacterized protein</fullName>
    </submittedName>
</protein>
<keyword evidence="2" id="KW-0732">Signal</keyword>
<reference evidence="3" key="1">
    <citation type="submission" date="2021-04" db="EMBL/GenBank/DDBJ databases">
        <title>Sequencing of actinobacteria type strains.</title>
        <authorList>
            <person name="Nguyen G.-S."/>
            <person name="Wentzel A."/>
        </authorList>
    </citation>
    <scope>NUCLEOTIDE SEQUENCE</scope>
    <source>
        <strain evidence="3">DSM 42095</strain>
    </source>
</reference>
<dbReference type="EMBL" id="JAGSMN010000503">
    <property type="protein sequence ID" value="MBR7675599.1"/>
    <property type="molecule type" value="Genomic_DNA"/>
</dbReference>
<accession>A0A8T4IU00</accession>
<proteinExistence type="predicted"/>
<name>A0A8T4IU00_9ACTN</name>
<feature type="region of interest" description="Disordered" evidence="1">
    <location>
        <begin position="26"/>
        <end position="47"/>
    </location>
</feature>
<feature type="compositionally biased region" description="Basic residues" evidence="1">
    <location>
        <begin position="33"/>
        <end position="44"/>
    </location>
</feature>
<keyword evidence="4" id="KW-1185">Reference proteome</keyword>
<feature type="chain" id="PRO_5035816212" evidence="2">
    <location>
        <begin position="28"/>
        <end position="69"/>
    </location>
</feature>